<comment type="caution">
    <text evidence="6">The sequence shown here is derived from an EMBL/GenBank/DDBJ whole genome shotgun (WGS) entry which is preliminary data.</text>
</comment>
<reference evidence="6 7" key="1">
    <citation type="submission" date="2020-08" db="EMBL/GenBank/DDBJ databases">
        <authorList>
            <person name="Liu C."/>
            <person name="Sun Q."/>
        </authorList>
    </citation>
    <scope>NUCLEOTIDE SEQUENCE [LARGE SCALE GENOMIC DNA]</scope>
    <source>
        <strain evidence="6 7">NSJ-59</strain>
    </source>
</reference>
<evidence type="ECO:0000313" key="6">
    <source>
        <dbReference type="EMBL" id="MBC3536230.1"/>
    </source>
</evidence>
<keyword evidence="3" id="KW-0238">DNA-binding</keyword>
<dbReference type="Proteomes" id="UP000606870">
    <property type="component" value="Unassembled WGS sequence"/>
</dbReference>
<dbReference type="RefSeq" id="WP_186502393.1">
    <property type="nucleotide sequence ID" value="NZ_JACOGK010000006.1"/>
</dbReference>
<evidence type="ECO:0000256" key="2">
    <source>
        <dbReference type="ARBA" id="ARBA00023015"/>
    </source>
</evidence>
<dbReference type="Pfam" id="PF00126">
    <property type="entry name" value="HTH_1"/>
    <property type="match status" value="1"/>
</dbReference>
<dbReference type="Gene3D" id="1.10.10.10">
    <property type="entry name" value="Winged helix-like DNA-binding domain superfamily/Winged helix DNA-binding domain"/>
    <property type="match status" value="1"/>
</dbReference>
<dbReference type="InterPro" id="IPR000847">
    <property type="entry name" value="LysR_HTH_N"/>
</dbReference>
<proteinExistence type="inferred from homology"/>
<gene>
    <name evidence="6" type="ORF">H8J70_03050</name>
</gene>
<dbReference type="PANTHER" id="PTHR30419">
    <property type="entry name" value="HTH-TYPE TRANSCRIPTIONAL REGULATOR YBHD"/>
    <property type="match status" value="1"/>
</dbReference>
<evidence type="ECO:0000256" key="4">
    <source>
        <dbReference type="ARBA" id="ARBA00023163"/>
    </source>
</evidence>
<name>A0ABR6VG05_9FIRM</name>
<dbReference type="EMBL" id="JACOGK010000006">
    <property type="protein sequence ID" value="MBC3536230.1"/>
    <property type="molecule type" value="Genomic_DNA"/>
</dbReference>
<dbReference type="InterPro" id="IPR005119">
    <property type="entry name" value="LysR_subst-bd"/>
</dbReference>
<dbReference type="InterPro" id="IPR050950">
    <property type="entry name" value="HTH-type_LysR_regulators"/>
</dbReference>
<dbReference type="CDD" id="cd05466">
    <property type="entry name" value="PBP2_LTTR_substrate"/>
    <property type="match status" value="1"/>
</dbReference>
<dbReference type="InterPro" id="IPR036390">
    <property type="entry name" value="WH_DNA-bd_sf"/>
</dbReference>
<dbReference type="PROSITE" id="PS50931">
    <property type="entry name" value="HTH_LYSR"/>
    <property type="match status" value="1"/>
</dbReference>
<keyword evidence="4" id="KW-0804">Transcription</keyword>
<sequence>MELRVLRYFLAIAQAGSITKAAQTLHITQPTLSRQIKELEDELGKELIRRGSRQTELTHEGLLLRQRAEEIVGLAERTKKEFHALDTETISGDLNIGCGESDSLSFITDVLKGLHDTYPLIISHFYSGNTEAVLDRLDKGLLDFAVIMGLADSEKYASLPLPGHDTWGLLMPRDCALAEKPGITPEDMTDLPIICSSQSIVRDEFSGWLGYSMSRLHIVATYTLLFNASLLVRSGLGYALCFDKLVSSGPDSPFVFRPLTPAFTSSLFLVWKKQQLLSQAAEAFLKETKEAGRKL</sequence>
<evidence type="ECO:0000313" key="7">
    <source>
        <dbReference type="Proteomes" id="UP000606870"/>
    </source>
</evidence>
<evidence type="ECO:0000256" key="1">
    <source>
        <dbReference type="ARBA" id="ARBA00009437"/>
    </source>
</evidence>
<accession>A0ABR6VG05</accession>
<dbReference type="Pfam" id="PF03466">
    <property type="entry name" value="LysR_substrate"/>
    <property type="match status" value="1"/>
</dbReference>
<dbReference type="SUPFAM" id="SSF53850">
    <property type="entry name" value="Periplasmic binding protein-like II"/>
    <property type="match status" value="1"/>
</dbReference>
<dbReference type="Gene3D" id="3.40.190.290">
    <property type="match status" value="1"/>
</dbReference>
<keyword evidence="2" id="KW-0805">Transcription regulation</keyword>
<feature type="domain" description="HTH lysR-type" evidence="5">
    <location>
        <begin position="1"/>
        <end position="58"/>
    </location>
</feature>
<dbReference type="PANTHER" id="PTHR30419:SF8">
    <property type="entry name" value="NITROGEN ASSIMILATION TRANSCRIPTIONAL ACTIVATOR-RELATED"/>
    <property type="match status" value="1"/>
</dbReference>
<dbReference type="PRINTS" id="PR00039">
    <property type="entry name" value="HTHLYSR"/>
</dbReference>
<evidence type="ECO:0000259" key="5">
    <source>
        <dbReference type="PROSITE" id="PS50931"/>
    </source>
</evidence>
<protein>
    <submittedName>
        <fullName evidence="6">LysR family transcriptional regulator</fullName>
    </submittedName>
</protein>
<comment type="similarity">
    <text evidence="1">Belongs to the LysR transcriptional regulatory family.</text>
</comment>
<evidence type="ECO:0000256" key="3">
    <source>
        <dbReference type="ARBA" id="ARBA00023125"/>
    </source>
</evidence>
<keyword evidence="7" id="KW-1185">Reference proteome</keyword>
<dbReference type="InterPro" id="IPR036388">
    <property type="entry name" value="WH-like_DNA-bd_sf"/>
</dbReference>
<dbReference type="SUPFAM" id="SSF46785">
    <property type="entry name" value="Winged helix' DNA-binding domain"/>
    <property type="match status" value="1"/>
</dbReference>
<organism evidence="6 7">
    <name type="scientific">Megasphaera hominis</name>
    <dbReference type="NCBI Taxonomy" id="159836"/>
    <lineage>
        <taxon>Bacteria</taxon>
        <taxon>Bacillati</taxon>
        <taxon>Bacillota</taxon>
        <taxon>Negativicutes</taxon>
        <taxon>Veillonellales</taxon>
        <taxon>Veillonellaceae</taxon>
        <taxon>Megasphaera</taxon>
    </lineage>
</organism>